<dbReference type="PIRSF" id="PIRSF006485">
    <property type="entry name" value="GTP-binding_EngA"/>
    <property type="match status" value="1"/>
</dbReference>
<evidence type="ECO:0000256" key="3">
    <source>
        <dbReference type="ARBA" id="ARBA00022517"/>
    </source>
</evidence>
<dbReference type="InterPro" id="IPR015946">
    <property type="entry name" value="KH_dom-like_a/b"/>
</dbReference>
<comment type="similarity">
    <text evidence="1 8 9 10">Belongs to the TRAFAC class TrmE-Era-EngA-EngB-Septin-like GTPase superfamily. EngA (Der) GTPase family.</text>
</comment>
<feature type="binding site" evidence="8">
    <location>
        <begin position="327"/>
        <end position="330"/>
    </location>
    <ligand>
        <name>GTP</name>
        <dbReference type="ChEBI" id="CHEBI:37565"/>
        <label>2</label>
    </ligand>
</feature>
<sequence length="475" mass="54037">MLTVAIVGRPNVGKSTLFNRLTKKQLAIIDDTPGVTRDWREAEGSILDRKIRVIDTAGLEEKFDDSIQGRMRRQTEQALGMADVVLFMIDGRAGVTMLDEHFGEWLRSQNKPVILLANKSDNDEIGDEARNDAYSLGFGDPIPFSVIHAIGVDELYIALTPFYPEEETEEEKFANHSLHWRDEALDELEGDEAFDLEKIIEKEDDQKPIRIAIVGRPNAGKSTLMNALLEEDRVITGPEAGLTRDAIAADWSWGGRRFRLVDTAGLRKKARINNKIEEMAVADTMRAIRLSQIVIVMIDAQKMFEKQDLQIAAHVIDEGRSLVIGVNKWDLIENKPEVLDELKYQLETSLAQVREIPFVPMSALRETGLDNLMTAAVKSYDIWNKRVNTGKLNRWLDGKVSAYPPPLVSGRPNKMRYMAQINIRPPTFALWMYRPDELPDTYKRYLMNGLREDFGLKGVPIRLLTRLSRSKFEKK</sequence>
<dbReference type="CDD" id="cd01895">
    <property type="entry name" value="EngA2"/>
    <property type="match status" value="1"/>
</dbReference>
<evidence type="ECO:0000256" key="6">
    <source>
        <dbReference type="ARBA" id="ARBA00023134"/>
    </source>
</evidence>
<dbReference type="PROSITE" id="PS51712">
    <property type="entry name" value="G_ENGA"/>
    <property type="match status" value="2"/>
</dbReference>
<dbReference type="InterPro" id="IPR027417">
    <property type="entry name" value="P-loop_NTPase"/>
</dbReference>
<dbReference type="AlphaFoldDB" id="A0A2W5FH05"/>
<evidence type="ECO:0000256" key="1">
    <source>
        <dbReference type="ARBA" id="ARBA00008279"/>
    </source>
</evidence>
<evidence type="ECO:0000256" key="7">
    <source>
        <dbReference type="ARBA" id="ARBA00032345"/>
    </source>
</evidence>
<dbReference type="FunFam" id="3.30.300.20:FF:000004">
    <property type="entry name" value="GTPase Der"/>
    <property type="match status" value="1"/>
</dbReference>
<feature type="binding site" evidence="8">
    <location>
        <begin position="118"/>
        <end position="121"/>
    </location>
    <ligand>
        <name>GTP</name>
        <dbReference type="ChEBI" id="CHEBI:37565"/>
        <label>1</label>
    </ligand>
</feature>
<dbReference type="CDD" id="cd01894">
    <property type="entry name" value="EngA1"/>
    <property type="match status" value="1"/>
</dbReference>
<dbReference type="NCBIfam" id="TIGR03594">
    <property type="entry name" value="GTPase_EngA"/>
    <property type="match status" value="1"/>
</dbReference>
<keyword evidence="4 10" id="KW-0677">Repeat</keyword>
<dbReference type="GO" id="GO:0005525">
    <property type="term" value="F:GTP binding"/>
    <property type="evidence" value="ECO:0007669"/>
    <property type="project" value="UniProtKB-UniRule"/>
</dbReference>
<dbReference type="Pfam" id="PF14714">
    <property type="entry name" value="KH_dom-like"/>
    <property type="match status" value="1"/>
</dbReference>
<feature type="binding site" evidence="8">
    <location>
        <begin position="8"/>
        <end position="15"/>
    </location>
    <ligand>
        <name>GTP</name>
        <dbReference type="ChEBI" id="CHEBI:37565"/>
        <label>1</label>
    </ligand>
</feature>
<evidence type="ECO:0000256" key="8">
    <source>
        <dbReference type="HAMAP-Rule" id="MF_00195"/>
    </source>
</evidence>
<evidence type="ECO:0000256" key="2">
    <source>
        <dbReference type="ARBA" id="ARBA00020953"/>
    </source>
</evidence>
<protein>
    <recommendedName>
        <fullName evidence="2 8">GTPase Der</fullName>
    </recommendedName>
    <alternativeName>
        <fullName evidence="7 8">GTP-binding protein EngA</fullName>
    </alternativeName>
</protein>
<name>A0A2W5FH05_9BACT</name>
<feature type="binding site" evidence="8">
    <location>
        <begin position="55"/>
        <end position="59"/>
    </location>
    <ligand>
        <name>GTP</name>
        <dbReference type="ChEBI" id="CHEBI:37565"/>
        <label>1</label>
    </ligand>
</feature>
<evidence type="ECO:0000256" key="4">
    <source>
        <dbReference type="ARBA" id="ARBA00022737"/>
    </source>
</evidence>
<dbReference type="InterPro" id="IPR006073">
    <property type="entry name" value="GTP-bd"/>
</dbReference>
<feature type="binding site" evidence="8">
    <location>
        <begin position="215"/>
        <end position="222"/>
    </location>
    <ligand>
        <name>GTP</name>
        <dbReference type="ChEBI" id="CHEBI:37565"/>
        <label>2</label>
    </ligand>
</feature>
<dbReference type="Gene3D" id="3.40.50.300">
    <property type="entry name" value="P-loop containing nucleotide triphosphate hydrolases"/>
    <property type="match status" value="2"/>
</dbReference>
<evidence type="ECO:0000256" key="10">
    <source>
        <dbReference type="RuleBase" id="RU004481"/>
    </source>
</evidence>
<dbReference type="Proteomes" id="UP000249739">
    <property type="component" value="Unassembled WGS sequence"/>
</dbReference>
<proteinExistence type="inferred from homology"/>
<comment type="subunit">
    <text evidence="8">Associates with the 50S ribosomal subunit.</text>
</comment>
<dbReference type="InterPro" id="IPR005225">
    <property type="entry name" value="Small_GTP-bd"/>
</dbReference>
<evidence type="ECO:0000259" key="11">
    <source>
        <dbReference type="PROSITE" id="PS51712"/>
    </source>
</evidence>
<dbReference type="PANTHER" id="PTHR43834:SF6">
    <property type="entry name" value="GTPASE DER"/>
    <property type="match status" value="1"/>
</dbReference>
<dbReference type="Gene3D" id="3.30.300.20">
    <property type="match status" value="1"/>
</dbReference>
<keyword evidence="6 8" id="KW-0342">GTP-binding</keyword>
<dbReference type="GO" id="GO:0042254">
    <property type="term" value="P:ribosome biogenesis"/>
    <property type="evidence" value="ECO:0007669"/>
    <property type="project" value="UniProtKB-KW"/>
</dbReference>
<organism evidence="12 13">
    <name type="scientific">Micavibrio aeruginosavorus</name>
    <dbReference type="NCBI Taxonomy" id="349221"/>
    <lineage>
        <taxon>Bacteria</taxon>
        <taxon>Pseudomonadati</taxon>
        <taxon>Bdellovibrionota</taxon>
        <taxon>Bdellovibrionia</taxon>
        <taxon>Bdellovibrionales</taxon>
        <taxon>Pseudobdellovibrionaceae</taxon>
        <taxon>Micavibrio</taxon>
    </lineage>
</organism>
<evidence type="ECO:0000313" key="13">
    <source>
        <dbReference type="Proteomes" id="UP000249739"/>
    </source>
</evidence>
<gene>
    <name evidence="8" type="primary">der</name>
    <name evidence="12" type="ORF">DI586_07335</name>
</gene>
<dbReference type="Pfam" id="PF01926">
    <property type="entry name" value="MMR_HSR1"/>
    <property type="match status" value="2"/>
</dbReference>
<comment type="caution">
    <text evidence="12">The sequence shown here is derived from an EMBL/GenBank/DDBJ whole genome shotgun (WGS) entry which is preliminary data.</text>
</comment>
<dbReference type="HAMAP" id="MF_00195">
    <property type="entry name" value="GTPase_Der"/>
    <property type="match status" value="1"/>
</dbReference>
<dbReference type="InterPro" id="IPR032859">
    <property type="entry name" value="KH_dom-like"/>
</dbReference>
<reference evidence="12 13" key="1">
    <citation type="submission" date="2017-08" db="EMBL/GenBank/DDBJ databases">
        <title>Infants hospitalized years apart are colonized by the same room-sourced microbial strains.</title>
        <authorList>
            <person name="Brooks B."/>
            <person name="Olm M.R."/>
            <person name="Firek B.A."/>
            <person name="Baker R."/>
            <person name="Thomas B.C."/>
            <person name="Morowitz M.J."/>
            <person name="Banfield J.F."/>
        </authorList>
    </citation>
    <scope>NUCLEOTIDE SEQUENCE [LARGE SCALE GENOMIC DNA]</scope>
    <source>
        <strain evidence="12">S2_006_000_R2_64</strain>
    </source>
</reference>
<feature type="binding site" evidence="8">
    <location>
        <begin position="262"/>
        <end position="266"/>
    </location>
    <ligand>
        <name>GTP</name>
        <dbReference type="ChEBI" id="CHEBI:37565"/>
        <label>2</label>
    </ligand>
</feature>
<keyword evidence="3 8" id="KW-0690">Ribosome biogenesis</keyword>
<dbReference type="InterPro" id="IPR016484">
    <property type="entry name" value="GTPase_Der"/>
</dbReference>
<evidence type="ECO:0000313" key="12">
    <source>
        <dbReference type="EMBL" id="PZP55285.1"/>
    </source>
</evidence>
<dbReference type="SUPFAM" id="SSF52540">
    <property type="entry name" value="P-loop containing nucleoside triphosphate hydrolases"/>
    <property type="match status" value="2"/>
</dbReference>
<dbReference type="PRINTS" id="PR00326">
    <property type="entry name" value="GTP1OBG"/>
</dbReference>
<evidence type="ECO:0000256" key="5">
    <source>
        <dbReference type="ARBA" id="ARBA00022741"/>
    </source>
</evidence>
<keyword evidence="5 8" id="KW-0547">Nucleotide-binding</keyword>
<dbReference type="InterPro" id="IPR031166">
    <property type="entry name" value="G_ENGA"/>
</dbReference>
<dbReference type="NCBIfam" id="TIGR00231">
    <property type="entry name" value="small_GTP"/>
    <property type="match status" value="2"/>
</dbReference>
<dbReference type="PANTHER" id="PTHR43834">
    <property type="entry name" value="GTPASE DER"/>
    <property type="match status" value="1"/>
</dbReference>
<comment type="function">
    <text evidence="8 10">GTPase that plays an essential role in the late steps of ribosome biogenesis.</text>
</comment>
<feature type="domain" description="EngA-type G" evidence="11">
    <location>
        <begin position="209"/>
        <end position="384"/>
    </location>
</feature>
<dbReference type="EMBL" id="QFOT01000077">
    <property type="protein sequence ID" value="PZP55285.1"/>
    <property type="molecule type" value="Genomic_DNA"/>
</dbReference>
<feature type="domain" description="EngA-type G" evidence="11">
    <location>
        <begin position="2"/>
        <end position="167"/>
    </location>
</feature>
<evidence type="ECO:0000256" key="9">
    <source>
        <dbReference type="PROSITE-ProRule" id="PRU01049"/>
    </source>
</evidence>
<accession>A0A2W5FH05</accession>